<keyword evidence="4" id="KW-1185">Reference proteome</keyword>
<feature type="region of interest" description="Disordered" evidence="2">
    <location>
        <begin position="312"/>
        <end position="358"/>
    </location>
</feature>
<evidence type="ECO:0000256" key="1">
    <source>
        <dbReference type="SAM" id="Coils"/>
    </source>
</evidence>
<dbReference type="RefSeq" id="XP_028529188.1">
    <property type="nucleotide sequence ID" value="XM_028672658.1"/>
</dbReference>
<evidence type="ECO:0000313" key="4">
    <source>
        <dbReference type="Proteomes" id="UP000220797"/>
    </source>
</evidence>
<feature type="region of interest" description="Disordered" evidence="2">
    <location>
        <begin position="570"/>
        <end position="590"/>
    </location>
</feature>
<dbReference type="VEuPathDB" id="PlasmoDB:PGAL8A_00360700"/>
<feature type="compositionally biased region" description="Polar residues" evidence="2">
    <location>
        <begin position="513"/>
        <end position="526"/>
    </location>
</feature>
<proteinExistence type="predicted"/>
<accession>A0A1J1GV35</accession>
<feature type="coiled-coil region" evidence="1">
    <location>
        <begin position="649"/>
        <end position="687"/>
    </location>
</feature>
<feature type="compositionally biased region" description="Basic and acidic residues" evidence="2">
    <location>
        <begin position="572"/>
        <end position="587"/>
    </location>
</feature>
<evidence type="ECO:0000256" key="2">
    <source>
        <dbReference type="SAM" id="MobiDB-lite"/>
    </source>
</evidence>
<feature type="compositionally biased region" description="Low complexity" evidence="2">
    <location>
        <begin position="470"/>
        <end position="494"/>
    </location>
</feature>
<dbReference type="OMA" id="RNMMNED"/>
<dbReference type="GeneID" id="39732137"/>
<dbReference type="OrthoDB" id="364014at2759"/>
<organism evidence="3 4">
    <name type="scientific">Plasmodium gallinaceum</name>
    <dbReference type="NCBI Taxonomy" id="5849"/>
    <lineage>
        <taxon>Eukaryota</taxon>
        <taxon>Sar</taxon>
        <taxon>Alveolata</taxon>
        <taxon>Apicomplexa</taxon>
        <taxon>Aconoidasida</taxon>
        <taxon>Haemosporida</taxon>
        <taxon>Plasmodiidae</taxon>
        <taxon>Plasmodium</taxon>
        <taxon>Plasmodium (Haemamoeba)</taxon>
    </lineage>
</organism>
<protein>
    <recommendedName>
        <fullName evidence="5">Erythrocyte membrane protein pfemp3</fullName>
    </recommendedName>
</protein>
<keyword evidence="1" id="KW-0175">Coiled coil</keyword>
<feature type="compositionally biased region" description="Basic and acidic residues" evidence="2">
    <location>
        <begin position="334"/>
        <end position="351"/>
    </location>
</feature>
<dbReference type="Proteomes" id="UP000220797">
    <property type="component" value="Unassembled WGS sequence"/>
</dbReference>
<sequence length="1449" mass="171863">MENYFKKKVKDVFAILNKDTNNKNKDVNLTDNDKDYKSTKEKNKNKNVLNCFVDKNKKVNDNSNSFKQIIIKNSDKNLDQNNDKNASKKRKLIRLHNKENVYLIDNFIKIKKNCDMNYINQNNLKKDSNALNINSSNTPNLCDFISNKKEQKEKKNKTLDDYMTKSKEKNLNAYEKKSNESSKKDGSPECLKKGKKYNLIDTKKNNIKEELKNSSNECKEHKKDETYCIERVDSNTSKKLKSLSEKKKLKKQKMNDKIINDKDNLNFLKNNENDKKVNRIDEIFKILIEKNEKKDKRYENFNKSINISVEKNANEFHESDENKKDEDNNNNVENNERNITEKYDKEEKDYNENDNNNLSENIINKSQKTYDYNVNEYIDMNDNKTKRNEFFHNNLHENSNEKIDEKNSYIPQSYKSIKDNNILDKNMKTEENQHIFKYIKNDSNNKEEVTQSEELAIINDNKINEEKNFNNDNNCNGYENHNSDNNNIKSNSNKDSNDSKITKNDLDELHKYSPNNRNSTLNTYNFTKSPIKNNMKVKESNQKNIVSINVNYDKGENCLENVNLENSINKSKNYDSETNKTPKKNDNMDNDTEMSDIKNENYTNDFKLKLPDFAIDQRKKLINETNEFFKKYNLNLKIEHLPINIPDDLKLLIQKKKKIVNIINDYKNEIKLKKENLKKEEKSVKLKNKNESGISKEVAVDEEQPNLLNTKTEADISKDENKNEVKKINILENQNNSVNDINLNYYKNNEIKNDNMSEIDKKKDYDINNCETVIDENELSFISEQKSNVINNEMNYLHDNLEEEEEKKNDKNPVKRKRKIEKKYEKNRCYDNLNYLSDSTKDVLEKEYKKFLNLFEKMNQNENKEEDFKSEDINEIKNNNENKISNEFENDTINNRTTDEVKNDMNVNVDNNPSNKRKNIKSKFIHNLINDLTANNNEEENYMKYKKIKNEELKYKKLKEVITEIKIKEKKIDVILSSSLNFFKYSNIYRHRHFLHEKMLINWSYVENLINKKNDIRNRNLPFQLLELDKRLLENIQNSYDDILLDDFSGIIITLNTNSFTTAVDGNSIHISKIICGCLIEYLNTSELNIKSIWAHPFLSAKSTYYILCAFLPRVILEAFLNNNICSENKIVCNQLMNPTNHKEHIIQKNVINEIKEIDKQKKKKKISFYDKLHQIQDKKKNPEDNYFSNFAAYQYPSTFFLNFNKKCASLLNNSSNNVDDNTNKTTNDIKETNDDEVYINGKKNNEINKNKDNNETSYKFLYIIFSDIDIFPRQCYLLLCSYKYMCLNMHYDTDNYFFHYDINLKNVQKENIGKNTELSNNCSCTSIKNCASDLEESCERIIGCSELYMYYMIPKKEERESLGLLKRKGWRDLISNTFYEDIKENISSIIKIRTNINNLYDHISMQNKIYEKHYTSNYINKYEWCGLKLKDIRNMINEDFNFESPKKK</sequence>
<dbReference type="EMBL" id="CVMV01000059">
    <property type="protein sequence ID" value="CRG96383.1"/>
    <property type="molecule type" value="Genomic_DNA"/>
</dbReference>
<feature type="compositionally biased region" description="Basic and acidic residues" evidence="2">
    <location>
        <begin position="312"/>
        <end position="327"/>
    </location>
</feature>
<gene>
    <name evidence="3" type="ORF">PGAL8A_00360700</name>
</gene>
<reference evidence="3" key="1">
    <citation type="submission" date="2015-04" db="EMBL/GenBank/DDBJ databases">
        <authorList>
            <consortium name="Pathogen Informatics"/>
        </authorList>
    </citation>
    <scope>NUCLEOTIDE SEQUENCE [LARGE SCALE GENOMIC DNA]</scope>
    <source>
        <strain evidence="3">8A</strain>
    </source>
</reference>
<evidence type="ECO:0008006" key="5">
    <source>
        <dbReference type="Google" id="ProtNLM"/>
    </source>
</evidence>
<feature type="region of interest" description="Disordered" evidence="2">
    <location>
        <begin position="153"/>
        <end position="190"/>
    </location>
</feature>
<name>A0A1J1GV35_PLAGA</name>
<comment type="caution">
    <text evidence="3">The sequence shown here is derived from an EMBL/GenBank/DDBJ whole genome shotgun (WGS) entry which is preliminary data.</text>
</comment>
<evidence type="ECO:0000313" key="3">
    <source>
        <dbReference type="EMBL" id="CRG96383.1"/>
    </source>
</evidence>
<feature type="region of interest" description="Disordered" evidence="2">
    <location>
        <begin position="468"/>
        <end position="501"/>
    </location>
</feature>
<feature type="region of interest" description="Disordered" evidence="2">
    <location>
        <begin position="507"/>
        <end position="526"/>
    </location>
</feature>